<keyword evidence="3" id="KW-1185">Reference proteome</keyword>
<dbReference type="Proteomes" id="UP000199296">
    <property type="component" value="Unassembled WGS sequence"/>
</dbReference>
<keyword evidence="1" id="KW-0812">Transmembrane</keyword>
<name>A0A1G7W628_9FLAO</name>
<dbReference type="EMBL" id="FNCW01000005">
    <property type="protein sequence ID" value="SDG67321.1"/>
    <property type="molecule type" value="Genomic_DNA"/>
</dbReference>
<evidence type="ECO:0000313" key="3">
    <source>
        <dbReference type="Proteomes" id="UP000199296"/>
    </source>
</evidence>
<feature type="transmembrane region" description="Helical" evidence="1">
    <location>
        <begin position="45"/>
        <end position="66"/>
    </location>
</feature>
<feature type="transmembrane region" description="Helical" evidence="1">
    <location>
        <begin position="73"/>
        <end position="93"/>
    </location>
</feature>
<dbReference type="PROSITE" id="PS51257">
    <property type="entry name" value="PROKAR_LIPOPROTEIN"/>
    <property type="match status" value="1"/>
</dbReference>
<accession>A0A1G7W628</accession>
<dbReference type="STRING" id="470826.SAMN04488027_10514"/>
<evidence type="ECO:0000256" key="1">
    <source>
        <dbReference type="SAM" id="Phobius"/>
    </source>
</evidence>
<dbReference type="AlphaFoldDB" id="A0A1G7W628"/>
<keyword evidence="1" id="KW-1133">Transmembrane helix</keyword>
<dbReference type="OrthoDB" id="1467832at2"/>
<gene>
    <name evidence="2" type="ORF">SAMN04488027_10514</name>
</gene>
<proteinExistence type="predicted"/>
<reference evidence="2 3" key="1">
    <citation type="submission" date="2016-10" db="EMBL/GenBank/DDBJ databases">
        <authorList>
            <person name="de Groot N.N."/>
        </authorList>
    </citation>
    <scope>NUCLEOTIDE SEQUENCE [LARGE SCALE GENOMIC DNA]</scope>
    <source>
        <strain evidence="2 3">DSM 19803</strain>
    </source>
</reference>
<sequence>MNIIERLSTDFERFYMANSILGIIVSSCLGSIAAMMILADGNSVYHVIHLSWIVIAAMIYNASVLVGLKSKMVFFLQVFSVLSSVLSIAYYIFFT</sequence>
<dbReference type="RefSeq" id="WP_093366947.1">
    <property type="nucleotide sequence ID" value="NZ_FNCW01000005.1"/>
</dbReference>
<evidence type="ECO:0000313" key="2">
    <source>
        <dbReference type="EMBL" id="SDG67321.1"/>
    </source>
</evidence>
<keyword evidence="1" id="KW-0472">Membrane</keyword>
<organism evidence="2 3">
    <name type="scientific">Psychroflexus sediminis</name>
    <dbReference type="NCBI Taxonomy" id="470826"/>
    <lineage>
        <taxon>Bacteria</taxon>
        <taxon>Pseudomonadati</taxon>
        <taxon>Bacteroidota</taxon>
        <taxon>Flavobacteriia</taxon>
        <taxon>Flavobacteriales</taxon>
        <taxon>Flavobacteriaceae</taxon>
        <taxon>Psychroflexus</taxon>
    </lineage>
</organism>
<protein>
    <submittedName>
        <fullName evidence="2">Uncharacterized protein</fullName>
    </submittedName>
</protein>
<feature type="transmembrane region" description="Helical" evidence="1">
    <location>
        <begin position="20"/>
        <end position="39"/>
    </location>
</feature>